<dbReference type="Proteomes" id="UP001154282">
    <property type="component" value="Unassembled WGS sequence"/>
</dbReference>
<reference evidence="2" key="1">
    <citation type="submission" date="2022-08" db="EMBL/GenBank/DDBJ databases">
        <authorList>
            <person name="Gutierrez-Valencia J."/>
        </authorList>
    </citation>
    <scope>NUCLEOTIDE SEQUENCE</scope>
</reference>
<sequence length="61" mass="6850">MPSFSASSLATRRILILSMLLEWSVDPDIVNRHKQVRRGVGIVEIYDLSNNQVLDAQVAIL</sequence>
<organism evidence="2 3">
    <name type="scientific">Linum tenue</name>
    <dbReference type="NCBI Taxonomy" id="586396"/>
    <lineage>
        <taxon>Eukaryota</taxon>
        <taxon>Viridiplantae</taxon>
        <taxon>Streptophyta</taxon>
        <taxon>Embryophyta</taxon>
        <taxon>Tracheophyta</taxon>
        <taxon>Spermatophyta</taxon>
        <taxon>Magnoliopsida</taxon>
        <taxon>eudicotyledons</taxon>
        <taxon>Gunneridae</taxon>
        <taxon>Pentapetalae</taxon>
        <taxon>rosids</taxon>
        <taxon>fabids</taxon>
        <taxon>Malpighiales</taxon>
        <taxon>Linaceae</taxon>
        <taxon>Linum</taxon>
    </lineage>
</organism>
<dbReference type="AlphaFoldDB" id="A0AAV0H7Q2"/>
<feature type="chain" id="PRO_5043617279" evidence="1">
    <location>
        <begin position="28"/>
        <end position="61"/>
    </location>
</feature>
<evidence type="ECO:0000313" key="2">
    <source>
        <dbReference type="EMBL" id="CAI0381227.1"/>
    </source>
</evidence>
<protein>
    <submittedName>
        <fullName evidence="2">Uncharacterized protein</fullName>
    </submittedName>
</protein>
<keyword evidence="3" id="KW-1185">Reference proteome</keyword>
<feature type="signal peptide" evidence="1">
    <location>
        <begin position="1"/>
        <end position="27"/>
    </location>
</feature>
<dbReference type="EMBL" id="CAMGYJ010000002">
    <property type="protein sequence ID" value="CAI0381227.1"/>
    <property type="molecule type" value="Genomic_DNA"/>
</dbReference>
<evidence type="ECO:0000256" key="1">
    <source>
        <dbReference type="SAM" id="SignalP"/>
    </source>
</evidence>
<keyword evidence="1" id="KW-0732">Signal</keyword>
<accession>A0AAV0H7Q2</accession>
<proteinExistence type="predicted"/>
<name>A0AAV0H7Q2_9ROSI</name>
<evidence type="ECO:0000313" key="3">
    <source>
        <dbReference type="Proteomes" id="UP001154282"/>
    </source>
</evidence>
<comment type="caution">
    <text evidence="2">The sequence shown here is derived from an EMBL/GenBank/DDBJ whole genome shotgun (WGS) entry which is preliminary data.</text>
</comment>
<gene>
    <name evidence="2" type="ORF">LITE_LOCUS3049</name>
</gene>